<reference evidence="2 3" key="1">
    <citation type="journal article" date="2018" name="Nat. Ecol. Evol.">
        <title>Pezizomycetes genomes reveal the molecular basis of ectomycorrhizal truffle lifestyle.</title>
        <authorList>
            <person name="Murat C."/>
            <person name="Payen T."/>
            <person name="Noel B."/>
            <person name="Kuo A."/>
            <person name="Morin E."/>
            <person name="Chen J."/>
            <person name="Kohler A."/>
            <person name="Krizsan K."/>
            <person name="Balestrini R."/>
            <person name="Da Silva C."/>
            <person name="Montanini B."/>
            <person name="Hainaut M."/>
            <person name="Levati E."/>
            <person name="Barry K.W."/>
            <person name="Belfiori B."/>
            <person name="Cichocki N."/>
            <person name="Clum A."/>
            <person name="Dockter R.B."/>
            <person name="Fauchery L."/>
            <person name="Guy J."/>
            <person name="Iotti M."/>
            <person name="Le Tacon F."/>
            <person name="Lindquist E.A."/>
            <person name="Lipzen A."/>
            <person name="Malagnac F."/>
            <person name="Mello A."/>
            <person name="Molinier V."/>
            <person name="Miyauchi S."/>
            <person name="Poulain J."/>
            <person name="Riccioni C."/>
            <person name="Rubini A."/>
            <person name="Sitrit Y."/>
            <person name="Splivallo R."/>
            <person name="Traeger S."/>
            <person name="Wang M."/>
            <person name="Zifcakova L."/>
            <person name="Wipf D."/>
            <person name="Zambonelli A."/>
            <person name="Paolocci F."/>
            <person name="Nowrousian M."/>
            <person name="Ottonello S."/>
            <person name="Baldrian P."/>
            <person name="Spatafora J.W."/>
            <person name="Henrissat B."/>
            <person name="Nagy L.G."/>
            <person name="Aury J.M."/>
            <person name="Wincker P."/>
            <person name="Grigoriev I.V."/>
            <person name="Bonfante P."/>
            <person name="Martin F.M."/>
        </authorList>
    </citation>
    <scope>NUCLEOTIDE SEQUENCE [LARGE SCALE GENOMIC DNA]</scope>
    <source>
        <strain evidence="2 3">RN42</strain>
    </source>
</reference>
<dbReference type="Proteomes" id="UP000275078">
    <property type="component" value="Unassembled WGS sequence"/>
</dbReference>
<sequence>MKIHENITPELKSWIEDQFCFFVATAPTVGTHVSVSPKGLSQSVFSVLGPLSAAYIDYTGSGCETVAHLYDNGRITIMFSSFTKSPKIIRLYCKGTVVEADSPKIDDLLNKMGKTAGAGLRAIILLDVFMVTQSCGFGVPIADKESENGMRERTVLQEMAQKTVKQHGPDALMKYQKIVNAYSLDGLPGLRVARKRKGEIIWISELKYSMKKAASQWQFSLFAFGLGLAWGGNGGVVSQFFYLFFIPFISLMLLGLRK</sequence>
<keyword evidence="3" id="KW-1185">Reference proteome</keyword>
<organism evidence="2 3">
    <name type="scientific">Ascobolus immersus RN42</name>
    <dbReference type="NCBI Taxonomy" id="1160509"/>
    <lineage>
        <taxon>Eukaryota</taxon>
        <taxon>Fungi</taxon>
        <taxon>Dikarya</taxon>
        <taxon>Ascomycota</taxon>
        <taxon>Pezizomycotina</taxon>
        <taxon>Pezizomycetes</taxon>
        <taxon>Pezizales</taxon>
        <taxon>Ascobolaceae</taxon>
        <taxon>Ascobolus</taxon>
    </lineage>
</organism>
<evidence type="ECO:0000313" key="3">
    <source>
        <dbReference type="Proteomes" id="UP000275078"/>
    </source>
</evidence>
<name>A0A3N4ILV0_ASCIM</name>
<accession>A0A3N4ILV0</accession>
<evidence type="ECO:0000313" key="2">
    <source>
        <dbReference type="EMBL" id="RPA85171.1"/>
    </source>
</evidence>
<dbReference type="STRING" id="1160509.A0A3N4ILV0"/>
<dbReference type="OrthoDB" id="539398at2759"/>
<protein>
    <recommendedName>
        <fullName evidence="4">Pyridoxamine phosphate oxidase family protein</fullName>
    </recommendedName>
</protein>
<dbReference type="InterPro" id="IPR012349">
    <property type="entry name" value="Split_barrel_FMN-bd"/>
</dbReference>
<keyword evidence="1" id="KW-0812">Transmembrane</keyword>
<keyword evidence="1" id="KW-1133">Transmembrane helix</keyword>
<dbReference type="EMBL" id="ML119655">
    <property type="protein sequence ID" value="RPA85171.1"/>
    <property type="molecule type" value="Genomic_DNA"/>
</dbReference>
<feature type="transmembrane region" description="Helical" evidence="1">
    <location>
        <begin position="239"/>
        <end position="256"/>
    </location>
</feature>
<evidence type="ECO:0000256" key="1">
    <source>
        <dbReference type="SAM" id="Phobius"/>
    </source>
</evidence>
<dbReference type="PANTHER" id="PTHR39336">
    <property type="entry name" value="PYRIDOXAMINE PHOSPHATE OXIDASE FAMILY PROTEIN (AFU_ORTHOLOGUE AFUA_6G11440)"/>
    <property type="match status" value="1"/>
</dbReference>
<dbReference type="Gene3D" id="2.30.110.10">
    <property type="entry name" value="Electron Transport, Fmn-binding Protein, Chain A"/>
    <property type="match status" value="1"/>
</dbReference>
<evidence type="ECO:0008006" key="4">
    <source>
        <dbReference type="Google" id="ProtNLM"/>
    </source>
</evidence>
<keyword evidence="1" id="KW-0472">Membrane</keyword>
<dbReference type="PANTHER" id="PTHR39336:SF1">
    <property type="entry name" value="PYRIDOXAMINE PHOSPHATE OXIDASE FAMILY PROTEIN (AFU_ORTHOLOGUE AFUA_6G11440)"/>
    <property type="match status" value="1"/>
</dbReference>
<proteinExistence type="predicted"/>
<gene>
    <name evidence="2" type="ORF">BJ508DRAFT_373878</name>
</gene>
<dbReference type="AlphaFoldDB" id="A0A3N4ILV0"/>